<evidence type="ECO:0000313" key="4">
    <source>
        <dbReference type="Proteomes" id="UP000182589"/>
    </source>
</evidence>
<keyword evidence="1" id="KW-0694">RNA-binding</keyword>
<dbReference type="GO" id="GO:0003723">
    <property type="term" value="F:RNA binding"/>
    <property type="evidence" value="ECO:0007669"/>
    <property type="project" value="UniProtKB-KW"/>
</dbReference>
<dbReference type="Proteomes" id="UP000182589">
    <property type="component" value="Unassembled WGS sequence"/>
</dbReference>
<dbReference type="RefSeq" id="WP_040288741.1">
    <property type="nucleotide sequence ID" value="NZ_BSRA01000016.1"/>
</dbReference>
<keyword evidence="4" id="KW-1185">Reference proteome</keyword>
<proteinExistence type="predicted"/>
<name>A0A1H2X2L2_9BACL</name>
<dbReference type="EMBL" id="FNOJ01000018">
    <property type="protein sequence ID" value="SDW87018.1"/>
    <property type="molecule type" value="Genomic_DNA"/>
</dbReference>
<evidence type="ECO:0000313" key="3">
    <source>
        <dbReference type="EMBL" id="SDW87018.1"/>
    </source>
</evidence>
<reference evidence="3" key="1">
    <citation type="submission" date="2016-10" db="EMBL/GenBank/DDBJ databases">
        <authorList>
            <person name="de Groot N.N."/>
        </authorList>
    </citation>
    <scope>NUCLEOTIDE SEQUENCE [LARGE SCALE GENOMIC DNA]</scope>
    <source>
        <strain evidence="3">DSM 12489</strain>
    </source>
</reference>
<dbReference type="Pfam" id="PF13275">
    <property type="entry name" value="S4_2"/>
    <property type="match status" value="1"/>
</dbReference>
<reference evidence="2" key="3">
    <citation type="submission" date="2023-02" db="EMBL/GenBank/DDBJ databases">
        <title>Proposal of a novel subspecies: Alicyclobacillus hesperidum subspecies aegle.</title>
        <authorList>
            <person name="Goto K."/>
            <person name="Fujii T."/>
            <person name="Yasui K."/>
            <person name="Mochida K."/>
            <person name="Kato-Tanaka Y."/>
            <person name="Morohoshi S."/>
            <person name="An S.Y."/>
            <person name="Kasai H."/>
            <person name="Yokota A."/>
        </authorList>
    </citation>
    <scope>NUCLEOTIDE SEQUENCE</scope>
    <source>
        <strain evidence="2">DSM 12766</strain>
    </source>
</reference>
<evidence type="ECO:0000256" key="1">
    <source>
        <dbReference type="PROSITE-ProRule" id="PRU00182"/>
    </source>
</evidence>
<reference evidence="4" key="2">
    <citation type="submission" date="2016-10" db="EMBL/GenBank/DDBJ databases">
        <authorList>
            <person name="Varghese N."/>
        </authorList>
    </citation>
    <scope>NUCLEOTIDE SEQUENCE [LARGE SCALE GENOMIC DNA]</scope>
    <source>
        <strain evidence="4">DSM 12489</strain>
    </source>
</reference>
<sequence length="74" mass="8076">MDVRIEDGYITLGQLLKRLDIVSSGGEVKAYLAGQSVRVNGEPEQRRGRKLVPGDILVIGAKTYRLVGDEHATP</sequence>
<dbReference type="SUPFAM" id="SSF55174">
    <property type="entry name" value="Alpha-L RNA-binding motif"/>
    <property type="match status" value="1"/>
</dbReference>
<dbReference type="STRING" id="89784.SAMN04489725_1188"/>
<evidence type="ECO:0000313" key="2">
    <source>
        <dbReference type="EMBL" id="GLV14788.1"/>
    </source>
</evidence>
<dbReference type="AlphaFoldDB" id="A0A1H2X2L2"/>
<protein>
    <submittedName>
        <fullName evidence="3">Ribosome-associated protein YbcJ, S4-like RNA binding protein</fullName>
    </submittedName>
</protein>
<dbReference type="EMBL" id="BSRA01000016">
    <property type="protein sequence ID" value="GLV14788.1"/>
    <property type="molecule type" value="Genomic_DNA"/>
</dbReference>
<organism evidence="3 4">
    <name type="scientific">Alicyclobacillus hesperidum</name>
    <dbReference type="NCBI Taxonomy" id="89784"/>
    <lineage>
        <taxon>Bacteria</taxon>
        <taxon>Bacillati</taxon>
        <taxon>Bacillota</taxon>
        <taxon>Bacilli</taxon>
        <taxon>Bacillales</taxon>
        <taxon>Alicyclobacillaceae</taxon>
        <taxon>Alicyclobacillus</taxon>
    </lineage>
</organism>
<dbReference type="InterPro" id="IPR036986">
    <property type="entry name" value="S4_RNA-bd_sf"/>
</dbReference>
<gene>
    <name evidence="2" type="ORF">Heshes_24720</name>
    <name evidence="3" type="ORF">SAMN04489725_1188</name>
</gene>
<dbReference type="PROSITE" id="PS50889">
    <property type="entry name" value="S4"/>
    <property type="match status" value="1"/>
</dbReference>
<accession>A0A1H2X2L2</accession>
<dbReference type="Gene3D" id="3.10.290.10">
    <property type="entry name" value="RNA-binding S4 domain"/>
    <property type="match status" value="1"/>
</dbReference>
<dbReference type="Proteomes" id="UP001157137">
    <property type="component" value="Unassembled WGS sequence"/>
</dbReference>